<dbReference type="PROSITE" id="PS51459">
    <property type="entry name" value="FIDO"/>
    <property type="match status" value="1"/>
</dbReference>
<dbReference type="SUPFAM" id="SSF140931">
    <property type="entry name" value="Fic-like"/>
    <property type="match status" value="1"/>
</dbReference>
<dbReference type="PANTHER" id="PTHR13504:SF38">
    <property type="entry name" value="FIDO DOMAIN-CONTAINING PROTEIN"/>
    <property type="match status" value="1"/>
</dbReference>
<dbReference type="Pfam" id="PF02661">
    <property type="entry name" value="Fic"/>
    <property type="match status" value="1"/>
</dbReference>
<evidence type="ECO:0000313" key="2">
    <source>
        <dbReference type="EMBL" id="MCH5598151.1"/>
    </source>
</evidence>
<dbReference type="InterPro" id="IPR040198">
    <property type="entry name" value="Fido_containing"/>
</dbReference>
<dbReference type="Proteomes" id="UP001202248">
    <property type="component" value="Unassembled WGS sequence"/>
</dbReference>
<gene>
    <name evidence="2" type="ORF">MKP09_09630</name>
</gene>
<dbReference type="RefSeq" id="WP_240827504.1">
    <property type="nucleotide sequence ID" value="NZ_JAKWBL010000001.1"/>
</dbReference>
<evidence type="ECO:0000259" key="1">
    <source>
        <dbReference type="PROSITE" id="PS51459"/>
    </source>
</evidence>
<dbReference type="InterPro" id="IPR003812">
    <property type="entry name" value="Fido"/>
</dbReference>
<dbReference type="EMBL" id="JAKWBL010000001">
    <property type="protein sequence ID" value="MCH5598151.1"/>
    <property type="molecule type" value="Genomic_DNA"/>
</dbReference>
<sequence>MSNEVSINQLISKYEDLLINYKKNVAGKFAADDLFEYNEILFAAHSCAIEGNSFSVNDTKELKEHGLKLKLHNKSMLEAYEILDHFKAYEFVFTQLHLPLSEELLIQVHSILLENTIRYTKNYEPGEYTKTQMAAGDTIFPDHETSIKNLPQLMFQTQQAIEENKIHPLIVSAKFHKYFIYLHPFPDGNGRIARMFSNFILAKFNHPILIITNDQKELYIEVLKFSHKHNDMDIMATFFINTSIKRMENELQEIDFTNSASRSKGGTLGFVF</sequence>
<name>A0ABS9SIH4_9BACT</name>
<dbReference type="PANTHER" id="PTHR13504">
    <property type="entry name" value="FIDO DOMAIN-CONTAINING PROTEIN DDB_G0283145"/>
    <property type="match status" value="1"/>
</dbReference>
<dbReference type="Gene3D" id="1.10.3290.10">
    <property type="entry name" value="Fido-like domain"/>
    <property type="match status" value="1"/>
</dbReference>
<protein>
    <submittedName>
        <fullName evidence="2">Fic family protein</fullName>
    </submittedName>
</protein>
<comment type="caution">
    <text evidence="2">The sequence shown here is derived from an EMBL/GenBank/DDBJ whole genome shotgun (WGS) entry which is preliminary data.</text>
</comment>
<proteinExistence type="predicted"/>
<feature type="domain" description="Fido" evidence="1">
    <location>
        <begin position="100"/>
        <end position="241"/>
    </location>
</feature>
<accession>A0ABS9SIH4</accession>
<reference evidence="2 3" key="1">
    <citation type="submission" date="2022-02" db="EMBL/GenBank/DDBJ databases">
        <authorList>
            <person name="Min J."/>
        </authorList>
    </citation>
    <scope>NUCLEOTIDE SEQUENCE [LARGE SCALE GENOMIC DNA]</scope>
    <source>
        <strain evidence="2 3">GR10-1</strain>
    </source>
</reference>
<evidence type="ECO:0000313" key="3">
    <source>
        <dbReference type="Proteomes" id="UP001202248"/>
    </source>
</evidence>
<dbReference type="InterPro" id="IPR036597">
    <property type="entry name" value="Fido-like_dom_sf"/>
</dbReference>
<keyword evidence="3" id="KW-1185">Reference proteome</keyword>
<organism evidence="2 3">
    <name type="scientific">Niabella ginsengisoli</name>
    <dbReference type="NCBI Taxonomy" id="522298"/>
    <lineage>
        <taxon>Bacteria</taxon>
        <taxon>Pseudomonadati</taxon>
        <taxon>Bacteroidota</taxon>
        <taxon>Chitinophagia</taxon>
        <taxon>Chitinophagales</taxon>
        <taxon>Chitinophagaceae</taxon>
        <taxon>Niabella</taxon>
    </lineage>
</organism>